<name>A0A3D9FJ87_9SPHN</name>
<keyword evidence="4" id="KW-1185">Reference proteome</keyword>
<dbReference type="InterPro" id="IPR050789">
    <property type="entry name" value="Diverse_Enzym_Activities"/>
</dbReference>
<proteinExistence type="predicted"/>
<reference evidence="3 4" key="1">
    <citation type="submission" date="2018-07" db="EMBL/GenBank/DDBJ databases">
        <title>Genomic Encyclopedia of Type Strains, Phase IV (KMG-IV): sequencing the most valuable type-strain genomes for metagenomic binning, comparative biology and taxonomic classification.</title>
        <authorList>
            <person name="Goeker M."/>
        </authorList>
    </citation>
    <scope>NUCLEOTIDE SEQUENCE [LARGE SCALE GENOMIC DNA]</scope>
    <source>
        <strain evidence="3 4">DSM 26725</strain>
    </source>
</reference>
<dbReference type="SUPFAM" id="SSF56601">
    <property type="entry name" value="beta-lactamase/transpeptidase-like"/>
    <property type="match status" value="1"/>
</dbReference>
<dbReference type="EMBL" id="QRDP01000004">
    <property type="protein sequence ID" value="RED17647.1"/>
    <property type="molecule type" value="Genomic_DNA"/>
</dbReference>
<evidence type="ECO:0000313" key="4">
    <source>
        <dbReference type="Proteomes" id="UP000256310"/>
    </source>
</evidence>
<feature type="domain" description="Beta-lactamase-related" evidence="2">
    <location>
        <begin position="65"/>
        <end position="354"/>
    </location>
</feature>
<dbReference type="InterPro" id="IPR012338">
    <property type="entry name" value="Beta-lactam/transpept-like"/>
</dbReference>
<sequence>MMKQRWIIPLAPALALFVSAAAPVLEREGAEDDSIAADAPVPARADIAPLVDALFSEEGVGETRAVLVMHNGELIAERYAPGYSADMRYISWSMAKTVTAMLVGFLVDDGVLDLDAPAPVPEWQGENDARRNITLRHLLHMASGLDHTEVNEPIWDSDTNRMLFSTETDDMAGYAVSRPLEANPGDKYEYSSATTVIIARIIADQLTDSDDPGERAAAYRHFAEQRLLGPARISSVYFEFDARGTQIGGSLIHATARDWARLGEVMRTGQGPDGTPIISSEWREFMLTPSPRNGEYGGQTWLNRPGGVYDNPVLFPDRAPQSLFAFNGHLGQYVMVSPAQGLTVVRLGNTPDGELREAVVMRLARIFEAFGQTTGETDSG</sequence>
<dbReference type="PANTHER" id="PTHR43283:SF7">
    <property type="entry name" value="BETA-LACTAMASE-RELATED DOMAIN-CONTAINING PROTEIN"/>
    <property type="match status" value="1"/>
</dbReference>
<feature type="chain" id="PRO_5017657406" evidence="1">
    <location>
        <begin position="22"/>
        <end position="380"/>
    </location>
</feature>
<evidence type="ECO:0000259" key="2">
    <source>
        <dbReference type="Pfam" id="PF00144"/>
    </source>
</evidence>
<dbReference type="PANTHER" id="PTHR43283">
    <property type="entry name" value="BETA-LACTAMASE-RELATED"/>
    <property type="match status" value="1"/>
</dbReference>
<organism evidence="3 4">
    <name type="scientific">Parasphingopyxis lamellibrachiae</name>
    <dbReference type="NCBI Taxonomy" id="680125"/>
    <lineage>
        <taxon>Bacteria</taxon>
        <taxon>Pseudomonadati</taxon>
        <taxon>Pseudomonadota</taxon>
        <taxon>Alphaproteobacteria</taxon>
        <taxon>Sphingomonadales</taxon>
        <taxon>Sphingomonadaceae</taxon>
        <taxon>Parasphingopyxis</taxon>
    </lineage>
</organism>
<feature type="signal peptide" evidence="1">
    <location>
        <begin position="1"/>
        <end position="21"/>
    </location>
</feature>
<evidence type="ECO:0000313" key="3">
    <source>
        <dbReference type="EMBL" id="RED17647.1"/>
    </source>
</evidence>
<evidence type="ECO:0000256" key="1">
    <source>
        <dbReference type="SAM" id="SignalP"/>
    </source>
</evidence>
<dbReference type="RefSeq" id="WP_116236891.1">
    <property type="nucleotide sequence ID" value="NZ_QRDP01000004.1"/>
</dbReference>
<dbReference type="InterPro" id="IPR001466">
    <property type="entry name" value="Beta-lactam-related"/>
</dbReference>
<dbReference type="AlphaFoldDB" id="A0A3D9FJ87"/>
<dbReference type="Gene3D" id="3.40.710.10">
    <property type="entry name" value="DD-peptidase/beta-lactamase superfamily"/>
    <property type="match status" value="1"/>
</dbReference>
<dbReference type="OrthoDB" id="9814204at2"/>
<dbReference type="Proteomes" id="UP000256310">
    <property type="component" value="Unassembled WGS sequence"/>
</dbReference>
<comment type="caution">
    <text evidence="3">The sequence shown here is derived from an EMBL/GenBank/DDBJ whole genome shotgun (WGS) entry which is preliminary data.</text>
</comment>
<keyword evidence="1" id="KW-0732">Signal</keyword>
<dbReference type="Pfam" id="PF00144">
    <property type="entry name" value="Beta-lactamase"/>
    <property type="match status" value="1"/>
</dbReference>
<protein>
    <submittedName>
        <fullName evidence="3">CubicO group peptidase (Beta-lactamase class C family)</fullName>
    </submittedName>
</protein>
<gene>
    <name evidence="3" type="ORF">DFR46_2698</name>
</gene>
<accession>A0A3D9FJ87</accession>